<feature type="region of interest" description="Disordered" evidence="1">
    <location>
        <begin position="75"/>
        <end position="96"/>
    </location>
</feature>
<keyword evidence="2" id="KW-0812">Transmembrane</keyword>
<organism evidence="3 4">
    <name type="scientific">Diversispora eburnea</name>
    <dbReference type="NCBI Taxonomy" id="1213867"/>
    <lineage>
        <taxon>Eukaryota</taxon>
        <taxon>Fungi</taxon>
        <taxon>Fungi incertae sedis</taxon>
        <taxon>Mucoromycota</taxon>
        <taxon>Glomeromycotina</taxon>
        <taxon>Glomeromycetes</taxon>
        <taxon>Diversisporales</taxon>
        <taxon>Diversisporaceae</taxon>
        <taxon>Diversispora</taxon>
    </lineage>
</organism>
<evidence type="ECO:0000313" key="4">
    <source>
        <dbReference type="Proteomes" id="UP000789706"/>
    </source>
</evidence>
<reference evidence="3" key="1">
    <citation type="submission" date="2021-06" db="EMBL/GenBank/DDBJ databases">
        <authorList>
            <person name="Kallberg Y."/>
            <person name="Tangrot J."/>
            <person name="Rosling A."/>
        </authorList>
    </citation>
    <scope>NUCLEOTIDE SEQUENCE</scope>
    <source>
        <strain evidence="3">AZ414A</strain>
    </source>
</reference>
<dbReference type="OrthoDB" id="2322699at2759"/>
<dbReference type="AlphaFoldDB" id="A0A9N8V2T3"/>
<evidence type="ECO:0000256" key="1">
    <source>
        <dbReference type="SAM" id="MobiDB-lite"/>
    </source>
</evidence>
<protein>
    <submittedName>
        <fullName evidence="3">1434_t:CDS:1</fullName>
    </submittedName>
</protein>
<sequence length="151" mass="16598">MAQTYAEVAKKSHNEVDATEDTEADLIVNNSNLQNSVNNQVRINGTDYNNNQFEEDKSSENFEATLSLNRDVFDSDTTRSIDDNKSKETSRKRSKGGKRKVSKKVIALGVAVDIVIAGLVTSWIIKRPSVNKTHVGLGTVGLGLFYGAQCF</sequence>
<keyword evidence="2" id="KW-1133">Transmembrane helix</keyword>
<name>A0A9N8V2T3_9GLOM</name>
<dbReference type="Proteomes" id="UP000789706">
    <property type="component" value="Unassembled WGS sequence"/>
</dbReference>
<comment type="caution">
    <text evidence="3">The sequence shown here is derived from an EMBL/GenBank/DDBJ whole genome shotgun (WGS) entry which is preliminary data.</text>
</comment>
<gene>
    <name evidence="3" type="ORF">DEBURN_LOCUS1463</name>
</gene>
<keyword evidence="4" id="KW-1185">Reference proteome</keyword>
<accession>A0A9N8V2T3</accession>
<evidence type="ECO:0000256" key="2">
    <source>
        <dbReference type="SAM" id="Phobius"/>
    </source>
</evidence>
<feature type="compositionally biased region" description="Basic and acidic residues" evidence="1">
    <location>
        <begin position="75"/>
        <end position="91"/>
    </location>
</feature>
<proteinExistence type="predicted"/>
<evidence type="ECO:0000313" key="3">
    <source>
        <dbReference type="EMBL" id="CAG8441329.1"/>
    </source>
</evidence>
<feature type="region of interest" description="Disordered" evidence="1">
    <location>
        <begin position="1"/>
        <end position="20"/>
    </location>
</feature>
<dbReference type="EMBL" id="CAJVPK010000065">
    <property type="protein sequence ID" value="CAG8441329.1"/>
    <property type="molecule type" value="Genomic_DNA"/>
</dbReference>
<feature type="transmembrane region" description="Helical" evidence="2">
    <location>
        <begin position="105"/>
        <end position="125"/>
    </location>
</feature>
<keyword evidence="2" id="KW-0472">Membrane</keyword>